<dbReference type="Proteomes" id="UP000636709">
    <property type="component" value="Unassembled WGS sequence"/>
</dbReference>
<feature type="compositionally biased region" description="Pro residues" evidence="2">
    <location>
        <begin position="242"/>
        <end position="253"/>
    </location>
</feature>
<comment type="caution">
    <text evidence="3">The sequence shown here is derived from an EMBL/GenBank/DDBJ whole genome shotgun (WGS) entry which is preliminary data.</text>
</comment>
<evidence type="ECO:0000313" key="3">
    <source>
        <dbReference type="EMBL" id="KAF8660206.1"/>
    </source>
</evidence>
<name>A0A835E3W3_9POAL</name>
<feature type="coiled-coil region" evidence="1">
    <location>
        <begin position="75"/>
        <end position="144"/>
    </location>
</feature>
<evidence type="ECO:0000256" key="1">
    <source>
        <dbReference type="SAM" id="Coils"/>
    </source>
</evidence>
<sequence>MVRNLDIKAARQTKKYDYSSQVPGALQLKDIPFFSAPDLQNCLTVPDHPMTPYLLYHFFRMAYLNYFSSLSSESLESLRDANELLKQEVPQLQAEVNSLKQEREQQNAELQKSEAKAHEAMTLATEEASKLKTAEDAIKSLTAQASSRSMRCEDWTHMMGALPPVRVFGEKPVVQISNFPENQQRRLRTPLLPLISPSDRPMLPSAYLLPAISSAGTVVASSVKTVAATTETFVASSAETARPPPGPSSPPPLRRSARSPLPPRDCWLCELIALPAAWIQFDATMTEDWRRRLRLSGSCPDVRWLLPSASAAAQSRAGGGGGSSGPDQRAQSTSSSAPCSTARLPYSYARRIRHRMQDAPSELRQRRKGRVLAPGRFPFAFSSYGFMRNYADGACR</sequence>
<keyword evidence="4" id="KW-1185">Reference proteome</keyword>
<keyword evidence="1" id="KW-0175">Coiled coil</keyword>
<evidence type="ECO:0000313" key="4">
    <source>
        <dbReference type="Proteomes" id="UP000636709"/>
    </source>
</evidence>
<dbReference type="AlphaFoldDB" id="A0A835E3W3"/>
<reference evidence="3" key="1">
    <citation type="submission" date="2020-07" db="EMBL/GenBank/DDBJ databases">
        <title>Genome sequence and genetic diversity analysis of an under-domesticated orphan crop, white fonio (Digitaria exilis).</title>
        <authorList>
            <person name="Bennetzen J.L."/>
            <person name="Chen S."/>
            <person name="Ma X."/>
            <person name="Wang X."/>
            <person name="Yssel A.E.J."/>
            <person name="Chaluvadi S.R."/>
            <person name="Johnson M."/>
            <person name="Gangashetty P."/>
            <person name="Hamidou F."/>
            <person name="Sanogo M.D."/>
            <person name="Zwaenepoel A."/>
            <person name="Wallace J."/>
            <person name="Van De Peer Y."/>
            <person name="Van Deynze A."/>
        </authorList>
    </citation>
    <scope>NUCLEOTIDE SEQUENCE</scope>
    <source>
        <tissue evidence="3">Leaves</tissue>
    </source>
</reference>
<accession>A0A835E3W3</accession>
<organism evidence="3 4">
    <name type="scientific">Digitaria exilis</name>
    <dbReference type="NCBI Taxonomy" id="1010633"/>
    <lineage>
        <taxon>Eukaryota</taxon>
        <taxon>Viridiplantae</taxon>
        <taxon>Streptophyta</taxon>
        <taxon>Embryophyta</taxon>
        <taxon>Tracheophyta</taxon>
        <taxon>Spermatophyta</taxon>
        <taxon>Magnoliopsida</taxon>
        <taxon>Liliopsida</taxon>
        <taxon>Poales</taxon>
        <taxon>Poaceae</taxon>
        <taxon>PACMAD clade</taxon>
        <taxon>Panicoideae</taxon>
        <taxon>Panicodae</taxon>
        <taxon>Paniceae</taxon>
        <taxon>Anthephorinae</taxon>
        <taxon>Digitaria</taxon>
    </lineage>
</organism>
<evidence type="ECO:0000256" key="2">
    <source>
        <dbReference type="SAM" id="MobiDB-lite"/>
    </source>
</evidence>
<protein>
    <submittedName>
        <fullName evidence="3">Uncharacterized protein</fullName>
    </submittedName>
</protein>
<dbReference type="EMBL" id="JACEFO010002444">
    <property type="protein sequence ID" value="KAF8660206.1"/>
    <property type="molecule type" value="Genomic_DNA"/>
</dbReference>
<feature type="region of interest" description="Disordered" evidence="2">
    <location>
        <begin position="313"/>
        <end position="341"/>
    </location>
</feature>
<feature type="compositionally biased region" description="Polar residues" evidence="2">
    <location>
        <begin position="329"/>
        <end position="339"/>
    </location>
</feature>
<feature type="region of interest" description="Disordered" evidence="2">
    <location>
        <begin position="235"/>
        <end position="258"/>
    </location>
</feature>
<dbReference type="OrthoDB" id="10633633at2759"/>
<proteinExistence type="predicted"/>
<gene>
    <name evidence="3" type="ORF">HU200_057772</name>
</gene>